<gene>
    <name evidence="3" type="ORF">LITE_LOCUS33082</name>
    <name evidence="4" type="ORF">LITE_LOCUS46346</name>
</gene>
<dbReference type="InterPro" id="IPR049730">
    <property type="entry name" value="SNF2/RAD54-like_C"/>
</dbReference>
<accession>A0AAV0R4S0</accession>
<proteinExistence type="predicted"/>
<organism evidence="4 5">
    <name type="scientific">Linum tenue</name>
    <dbReference type="NCBI Taxonomy" id="586396"/>
    <lineage>
        <taxon>Eukaryota</taxon>
        <taxon>Viridiplantae</taxon>
        <taxon>Streptophyta</taxon>
        <taxon>Embryophyta</taxon>
        <taxon>Tracheophyta</taxon>
        <taxon>Spermatophyta</taxon>
        <taxon>Magnoliopsida</taxon>
        <taxon>eudicotyledons</taxon>
        <taxon>Gunneridae</taxon>
        <taxon>Pentapetalae</taxon>
        <taxon>rosids</taxon>
        <taxon>fabids</taxon>
        <taxon>Malpighiales</taxon>
        <taxon>Linaceae</taxon>
        <taxon>Linum</taxon>
    </lineage>
</organism>
<feature type="region of interest" description="Disordered" evidence="2">
    <location>
        <begin position="95"/>
        <end position="126"/>
    </location>
</feature>
<dbReference type="AlphaFoldDB" id="A0AAV0R4S0"/>
<dbReference type="GO" id="GO:0016787">
    <property type="term" value="F:hydrolase activity"/>
    <property type="evidence" value="ECO:0007669"/>
    <property type="project" value="UniProtKB-KW"/>
</dbReference>
<evidence type="ECO:0000313" key="5">
    <source>
        <dbReference type="Proteomes" id="UP001154282"/>
    </source>
</evidence>
<evidence type="ECO:0000256" key="2">
    <source>
        <dbReference type="SAM" id="MobiDB-lite"/>
    </source>
</evidence>
<feature type="non-terminal residue" evidence="4">
    <location>
        <position position="1"/>
    </location>
</feature>
<dbReference type="Gene3D" id="3.40.50.300">
    <property type="entry name" value="P-loop containing nucleotide triphosphate hydrolases"/>
    <property type="match status" value="1"/>
</dbReference>
<evidence type="ECO:0000313" key="3">
    <source>
        <dbReference type="EMBL" id="CAI0457305.1"/>
    </source>
</evidence>
<evidence type="ECO:0000256" key="1">
    <source>
        <dbReference type="ARBA" id="ARBA00022801"/>
    </source>
</evidence>
<reference evidence="4" key="1">
    <citation type="submission" date="2022-08" db="EMBL/GenBank/DDBJ databases">
        <authorList>
            <person name="Gutierrez-Valencia J."/>
        </authorList>
    </citation>
    <scope>NUCLEOTIDE SEQUENCE</scope>
</reference>
<dbReference type="CDD" id="cd18793">
    <property type="entry name" value="SF2_C_SNF"/>
    <property type="match status" value="1"/>
</dbReference>
<dbReference type="SUPFAM" id="SSF52540">
    <property type="entry name" value="P-loop containing nucleoside triphosphate hydrolases"/>
    <property type="match status" value="1"/>
</dbReference>
<evidence type="ECO:0000313" key="4">
    <source>
        <dbReference type="EMBL" id="CAI0552266.1"/>
    </source>
</evidence>
<dbReference type="InterPro" id="IPR027417">
    <property type="entry name" value="P-loop_NTPase"/>
</dbReference>
<dbReference type="EMBL" id="CAMGYJ010000010">
    <property type="protein sequence ID" value="CAI0552266.1"/>
    <property type="molecule type" value="Genomic_DNA"/>
</dbReference>
<name>A0AAV0R4S0_9ROSI</name>
<dbReference type="InterPro" id="IPR052583">
    <property type="entry name" value="ATP-helicase/E3_Ub-Ligase"/>
</dbReference>
<dbReference type="Proteomes" id="UP001154282">
    <property type="component" value="Unassembled WGS sequence"/>
</dbReference>
<keyword evidence="1" id="KW-0378">Hydrolase</keyword>
<dbReference type="EMBL" id="CAMGYJ010000008">
    <property type="protein sequence ID" value="CAI0457305.1"/>
    <property type="molecule type" value="Genomic_DNA"/>
</dbReference>
<protein>
    <submittedName>
        <fullName evidence="4">Uncharacterized protein</fullName>
    </submittedName>
</protein>
<sequence length="149" mass="16283">HGANGLNLLEAQHVVLVEPLLNPAAEAQAISRVHRIGQEKRTLVHRFIVKNTVEESIHKLNRSRNTTTTSFISGNTKNQDQPILTLKDVECLFASSTPAAEDSEKKTEEEKEASESTSSLRQLPPAVAAAIAAERRLMQNRLPASSPAL</sequence>
<comment type="caution">
    <text evidence="4">The sequence shown here is derived from an EMBL/GenBank/DDBJ whole genome shotgun (WGS) entry which is preliminary data.</text>
</comment>
<keyword evidence="5" id="KW-1185">Reference proteome</keyword>
<dbReference type="PANTHER" id="PTHR45865:SF1">
    <property type="entry name" value="E3 UBIQUITIN-PROTEIN LIGASE SHPRH"/>
    <property type="match status" value="1"/>
</dbReference>
<dbReference type="PANTHER" id="PTHR45865">
    <property type="entry name" value="E3 UBIQUITIN-PROTEIN LIGASE SHPRH FAMILY MEMBER"/>
    <property type="match status" value="1"/>
</dbReference>